<accession>A0A3B0ARQ0</accession>
<comment type="caution">
    <text evidence="2">The sequence shown here is derived from an EMBL/GenBank/DDBJ whole genome shotgun (WGS) entry which is preliminary data.</text>
</comment>
<protein>
    <recommendedName>
        <fullName evidence="4">Secreted protein</fullName>
    </recommendedName>
</protein>
<sequence length="137" mass="14437">MFQRMASAAIGVALAVAGVLGTAGAASAHDDDAVAHSDCTAGSIRFWSEPGFHGKKTVYKSALVECTRIVKPSADAPERLMTARSVKNRTDRTVVLGYKDPSCLIPVSLTSAHTPLHLTPLADNADLGEGIEYIRTT</sequence>
<organism evidence="2 3">
    <name type="scientific">Streptomyces klenkii</name>
    <dbReference type="NCBI Taxonomy" id="1420899"/>
    <lineage>
        <taxon>Bacteria</taxon>
        <taxon>Bacillati</taxon>
        <taxon>Actinomycetota</taxon>
        <taxon>Actinomycetes</taxon>
        <taxon>Kitasatosporales</taxon>
        <taxon>Streptomycetaceae</taxon>
        <taxon>Streptomyces</taxon>
    </lineage>
</organism>
<dbReference type="Proteomes" id="UP000270343">
    <property type="component" value="Unassembled WGS sequence"/>
</dbReference>
<dbReference type="OrthoDB" id="4242449at2"/>
<evidence type="ECO:0000256" key="1">
    <source>
        <dbReference type="SAM" id="SignalP"/>
    </source>
</evidence>
<keyword evidence="1" id="KW-0732">Signal</keyword>
<evidence type="ECO:0000313" key="2">
    <source>
        <dbReference type="EMBL" id="RKN63082.1"/>
    </source>
</evidence>
<reference evidence="2 3" key="1">
    <citation type="journal article" date="2015" name="Antonie Van Leeuwenhoek">
        <title>Streptomyces klenkii sp. nov., isolated from deep marine sediment.</title>
        <authorList>
            <person name="Veyisoglu A."/>
            <person name="Sahin N."/>
        </authorList>
    </citation>
    <scope>NUCLEOTIDE SEQUENCE [LARGE SCALE GENOMIC DNA]</scope>
    <source>
        <strain evidence="2 3">KCTC 29202</strain>
    </source>
</reference>
<feature type="signal peptide" evidence="1">
    <location>
        <begin position="1"/>
        <end position="28"/>
    </location>
</feature>
<feature type="chain" id="PRO_5038754304" description="Secreted protein" evidence="1">
    <location>
        <begin position="29"/>
        <end position="137"/>
    </location>
</feature>
<proteinExistence type="predicted"/>
<keyword evidence="3" id="KW-1185">Reference proteome</keyword>
<dbReference type="RefSeq" id="WP_120758794.1">
    <property type="nucleotide sequence ID" value="NZ_JBFADQ010000055.1"/>
</dbReference>
<dbReference type="EMBL" id="RBAM01000018">
    <property type="protein sequence ID" value="RKN63082.1"/>
    <property type="molecule type" value="Genomic_DNA"/>
</dbReference>
<name>A0A3B0ARQ0_9ACTN</name>
<dbReference type="AlphaFoldDB" id="A0A3B0ARQ0"/>
<evidence type="ECO:0000313" key="3">
    <source>
        <dbReference type="Proteomes" id="UP000270343"/>
    </source>
</evidence>
<evidence type="ECO:0008006" key="4">
    <source>
        <dbReference type="Google" id="ProtNLM"/>
    </source>
</evidence>
<gene>
    <name evidence="2" type="ORF">D7231_30240</name>
</gene>